<evidence type="ECO:0000313" key="1">
    <source>
        <dbReference type="EMBL" id="KAF4623602.1"/>
    </source>
</evidence>
<dbReference type="GO" id="GO:0005576">
    <property type="term" value="C:extracellular region"/>
    <property type="evidence" value="ECO:0007669"/>
    <property type="project" value="TreeGrafter"/>
</dbReference>
<dbReference type="EMBL" id="JAACJL010000001">
    <property type="protein sequence ID" value="KAF4623602.1"/>
    <property type="molecule type" value="Genomic_DNA"/>
</dbReference>
<evidence type="ECO:0000313" key="2">
    <source>
        <dbReference type="Proteomes" id="UP000521872"/>
    </source>
</evidence>
<proteinExistence type="predicted"/>
<dbReference type="PANTHER" id="PTHR38123:SF1">
    <property type="entry name" value="HYDROPHOBIC SURFACE BINDING PROTEIN"/>
    <property type="match status" value="1"/>
</dbReference>
<comment type="caution">
    <text evidence="1">The sequence shown here is derived from an EMBL/GenBank/DDBJ whole genome shotgun (WGS) entry which is preliminary data.</text>
</comment>
<dbReference type="Gene3D" id="1.20.1280.140">
    <property type="match status" value="1"/>
</dbReference>
<dbReference type="Proteomes" id="UP000521872">
    <property type="component" value="Unassembled WGS sequence"/>
</dbReference>
<dbReference type="Pfam" id="PF12296">
    <property type="entry name" value="HsbA"/>
    <property type="match status" value="1"/>
</dbReference>
<keyword evidence="2" id="KW-1185">Reference proteome</keyword>
<gene>
    <name evidence="1" type="ORF">D9613_002363</name>
</gene>
<name>A0A8H4R8H0_9AGAR</name>
<protein>
    <submittedName>
        <fullName evidence="1">Uncharacterized protein</fullName>
    </submittedName>
</protein>
<sequence>MPNQATNRFYYFTSAAIMKFFMHLAVAASLIATALCAPVTVPQVTAALATINTDVSALITVTVSFDGSAAQAANIENDAIKLIQANNAALAAIKATATPFSLADGTTIFNIVKGGEPNIEKALSSIVAQKAAIQRLGLTAAVHQTLINLSTSTEALIVALVGAAPAQLKSDATALGQKVTAAFSAAIAVYA</sequence>
<organism evidence="1 2">
    <name type="scientific">Agrocybe pediades</name>
    <dbReference type="NCBI Taxonomy" id="84607"/>
    <lineage>
        <taxon>Eukaryota</taxon>
        <taxon>Fungi</taxon>
        <taxon>Dikarya</taxon>
        <taxon>Basidiomycota</taxon>
        <taxon>Agaricomycotina</taxon>
        <taxon>Agaricomycetes</taxon>
        <taxon>Agaricomycetidae</taxon>
        <taxon>Agaricales</taxon>
        <taxon>Agaricineae</taxon>
        <taxon>Strophariaceae</taxon>
        <taxon>Agrocybe</taxon>
    </lineage>
</organism>
<accession>A0A8H4R8H0</accession>
<dbReference type="PANTHER" id="PTHR38123">
    <property type="entry name" value="CELL WALL SERINE-THREONINE-RICH GALACTOMANNOPROTEIN MP1 (AFU_ORTHOLOGUE AFUA_4G03240)"/>
    <property type="match status" value="1"/>
</dbReference>
<dbReference type="AlphaFoldDB" id="A0A8H4R8H0"/>
<reference evidence="1 2" key="1">
    <citation type="submission" date="2019-12" db="EMBL/GenBank/DDBJ databases">
        <authorList>
            <person name="Floudas D."/>
            <person name="Bentzer J."/>
            <person name="Ahren D."/>
            <person name="Johansson T."/>
            <person name="Persson P."/>
            <person name="Tunlid A."/>
        </authorList>
    </citation>
    <scope>NUCLEOTIDE SEQUENCE [LARGE SCALE GENOMIC DNA]</scope>
    <source>
        <strain evidence="1 2">CBS 102.39</strain>
    </source>
</reference>
<dbReference type="InterPro" id="IPR021054">
    <property type="entry name" value="Cell_wall_mannoprotein_1"/>
</dbReference>